<feature type="transmembrane region" description="Helical" evidence="6">
    <location>
        <begin position="253"/>
        <end position="277"/>
    </location>
</feature>
<protein>
    <recommendedName>
        <fullName evidence="7">Ion transport domain-containing protein</fullName>
    </recommendedName>
</protein>
<dbReference type="PANTHER" id="PTHR10582:SF2">
    <property type="entry name" value="INACTIVE"/>
    <property type="match status" value="1"/>
</dbReference>
<dbReference type="Pfam" id="PF00520">
    <property type="entry name" value="Ion_trans"/>
    <property type="match status" value="1"/>
</dbReference>
<name>A0ABN9PPV3_9DINO</name>
<keyword evidence="9" id="KW-1185">Reference proteome</keyword>
<sequence length="402" mass="46348">MTMRTQEPARCFQCLQPGIHRDARVLAAMAETRCPEIFDTKGCKTLVKLAWKRVQRYAYLNIFARALEVALLVCLTMALNDGSTRPERWSWLNIGLLMWNMLEEVCQAIGFVQMGLSSLWTHNFVTWVDVFRLAKQAYVYAVVVVDGDLTNEFQRILLAIAVFWSWMRVLYSLRVLKVIGKPMLPILNSMQNMSAFLLVVVFWLGGFSHMYYACGLSQPFSSFMTVFRLAMLGDFELEEMESDAEGTVLAGTWVQLFVIVVGFMMTITILNIFIGVVGMSYEKALDEAERAFQRQRAKASLNHVAHMEGLRTVLCCRRSRPKERKDIYAWYAHSLDEETLTRSSTRQSKELTTWTSGWAGWRWTCLGWEGSWRASWRRSGRWTLCWSDGSPRVDRPCLLCYA</sequence>
<accession>A0ABN9PPV3</accession>
<evidence type="ECO:0000256" key="4">
    <source>
        <dbReference type="ARBA" id="ARBA00022989"/>
    </source>
</evidence>
<evidence type="ECO:0000259" key="7">
    <source>
        <dbReference type="Pfam" id="PF00520"/>
    </source>
</evidence>
<evidence type="ECO:0000256" key="6">
    <source>
        <dbReference type="SAM" id="Phobius"/>
    </source>
</evidence>
<comment type="subcellular location">
    <subcellularLocation>
        <location evidence="1">Membrane</location>
        <topology evidence="1">Multi-pass membrane protein</topology>
    </subcellularLocation>
</comment>
<feature type="transmembrane region" description="Helical" evidence="6">
    <location>
        <begin position="153"/>
        <end position="171"/>
    </location>
</feature>
<feature type="transmembrane region" description="Helical" evidence="6">
    <location>
        <begin position="192"/>
        <end position="212"/>
    </location>
</feature>
<keyword evidence="3" id="KW-0677">Repeat</keyword>
<dbReference type="Proteomes" id="UP001189429">
    <property type="component" value="Unassembled WGS sequence"/>
</dbReference>
<reference evidence="8" key="1">
    <citation type="submission" date="2023-10" db="EMBL/GenBank/DDBJ databases">
        <authorList>
            <person name="Chen Y."/>
            <person name="Shah S."/>
            <person name="Dougan E. K."/>
            <person name="Thang M."/>
            <person name="Chan C."/>
        </authorList>
    </citation>
    <scope>NUCLEOTIDE SEQUENCE [LARGE SCALE GENOMIC DNA]</scope>
</reference>
<feature type="domain" description="Ion transport" evidence="7">
    <location>
        <begin position="70"/>
        <end position="285"/>
    </location>
</feature>
<keyword evidence="2 6" id="KW-0812">Transmembrane</keyword>
<dbReference type="Gene3D" id="1.10.287.70">
    <property type="match status" value="1"/>
</dbReference>
<gene>
    <name evidence="8" type="ORF">PCOR1329_LOCUS3007</name>
</gene>
<proteinExistence type="predicted"/>
<organism evidence="8 9">
    <name type="scientific">Prorocentrum cordatum</name>
    <dbReference type="NCBI Taxonomy" id="2364126"/>
    <lineage>
        <taxon>Eukaryota</taxon>
        <taxon>Sar</taxon>
        <taxon>Alveolata</taxon>
        <taxon>Dinophyceae</taxon>
        <taxon>Prorocentrales</taxon>
        <taxon>Prorocentraceae</taxon>
        <taxon>Prorocentrum</taxon>
    </lineage>
</organism>
<comment type="caution">
    <text evidence="8">The sequence shown here is derived from an EMBL/GenBank/DDBJ whole genome shotgun (WGS) entry which is preliminary data.</text>
</comment>
<keyword evidence="5 6" id="KW-0472">Membrane</keyword>
<dbReference type="PANTHER" id="PTHR10582">
    <property type="entry name" value="TRANSIENT RECEPTOR POTENTIAL ION CHANNEL PROTEIN"/>
    <property type="match status" value="1"/>
</dbReference>
<evidence type="ECO:0000256" key="1">
    <source>
        <dbReference type="ARBA" id="ARBA00004141"/>
    </source>
</evidence>
<keyword evidence="4 6" id="KW-1133">Transmembrane helix</keyword>
<evidence type="ECO:0000313" key="9">
    <source>
        <dbReference type="Proteomes" id="UP001189429"/>
    </source>
</evidence>
<dbReference type="EMBL" id="CAUYUJ010000767">
    <property type="protein sequence ID" value="CAK0792425.1"/>
    <property type="molecule type" value="Genomic_DNA"/>
</dbReference>
<evidence type="ECO:0000256" key="3">
    <source>
        <dbReference type="ARBA" id="ARBA00022737"/>
    </source>
</evidence>
<feature type="transmembrane region" description="Helical" evidence="6">
    <location>
        <begin position="58"/>
        <end position="79"/>
    </location>
</feature>
<evidence type="ECO:0000313" key="8">
    <source>
        <dbReference type="EMBL" id="CAK0792425.1"/>
    </source>
</evidence>
<dbReference type="InterPro" id="IPR005821">
    <property type="entry name" value="Ion_trans_dom"/>
</dbReference>
<dbReference type="InterPro" id="IPR024862">
    <property type="entry name" value="TRPV"/>
</dbReference>
<evidence type="ECO:0000256" key="5">
    <source>
        <dbReference type="ARBA" id="ARBA00023136"/>
    </source>
</evidence>
<evidence type="ECO:0000256" key="2">
    <source>
        <dbReference type="ARBA" id="ARBA00022692"/>
    </source>
</evidence>